<protein>
    <submittedName>
        <fullName evidence="1">Uncharacterized protein</fullName>
    </submittedName>
</protein>
<evidence type="ECO:0000313" key="2">
    <source>
        <dbReference type="Proteomes" id="UP000292274"/>
    </source>
</evidence>
<dbReference type="OrthoDB" id="3387385at2"/>
<comment type="caution">
    <text evidence="1">The sequence shown here is derived from an EMBL/GenBank/DDBJ whole genome shotgun (WGS) entry which is preliminary data.</text>
</comment>
<reference evidence="1 2" key="1">
    <citation type="submission" date="2019-02" db="EMBL/GenBank/DDBJ databases">
        <title>Jishengella sp. nov., isolated from a root of Zingiber montanum.</title>
        <authorList>
            <person name="Kuncharoen N."/>
            <person name="Kudo T."/>
            <person name="Masahiro Y."/>
            <person name="Ohkuma M."/>
            <person name="Tanasupawat S."/>
        </authorList>
    </citation>
    <scope>NUCLEOTIDE SEQUENCE [LARGE SCALE GENOMIC DNA]</scope>
    <source>
        <strain evidence="1 2">PLAI 1-1</strain>
    </source>
</reference>
<organism evidence="1 2">
    <name type="scientific">Micromonospora zingiberis</name>
    <dbReference type="NCBI Taxonomy" id="2053011"/>
    <lineage>
        <taxon>Bacteria</taxon>
        <taxon>Bacillati</taxon>
        <taxon>Actinomycetota</taxon>
        <taxon>Actinomycetes</taxon>
        <taxon>Micromonosporales</taxon>
        <taxon>Micromonosporaceae</taxon>
        <taxon>Micromonospora</taxon>
    </lineage>
</organism>
<dbReference type="EMBL" id="SJJR01000035">
    <property type="protein sequence ID" value="TCB89280.1"/>
    <property type="molecule type" value="Genomic_DNA"/>
</dbReference>
<gene>
    <name evidence="1" type="ORF">E0H26_28115</name>
</gene>
<dbReference type="AlphaFoldDB" id="A0A4R0FYR8"/>
<name>A0A4R0FYR8_9ACTN</name>
<dbReference type="RefSeq" id="WP_131309421.1">
    <property type="nucleotide sequence ID" value="NZ_SJJR01000035.1"/>
</dbReference>
<sequence length="103" mass="11398">MAELLLLADPKHFQTNTDGVSLAFDFDSIADLRSWLHLAGLTDPDMLTAERTGTTDDGRPYRTMYAYPTWHGWEIYAYAKEYTSGPALAPATVDRLSALAVEG</sequence>
<keyword evidence="2" id="KW-1185">Reference proteome</keyword>
<accession>A0A4R0FYR8</accession>
<evidence type="ECO:0000313" key="1">
    <source>
        <dbReference type="EMBL" id="TCB89280.1"/>
    </source>
</evidence>
<dbReference type="Proteomes" id="UP000292274">
    <property type="component" value="Unassembled WGS sequence"/>
</dbReference>
<proteinExistence type="predicted"/>